<accession>A0AAV5MTE6</accession>
<dbReference type="AlphaFoldDB" id="A0AAV5MTE6"/>
<proteinExistence type="predicted"/>
<protein>
    <submittedName>
        <fullName evidence="1">Uncharacterized protein</fullName>
    </submittedName>
</protein>
<evidence type="ECO:0000313" key="1">
    <source>
        <dbReference type="EMBL" id="GKV52713.1"/>
    </source>
</evidence>
<dbReference type="Proteomes" id="UP001054252">
    <property type="component" value="Unassembled WGS sequence"/>
</dbReference>
<gene>
    <name evidence="1" type="ORF">SLEP1_g59284</name>
</gene>
<comment type="caution">
    <text evidence="1">The sequence shown here is derived from an EMBL/GenBank/DDBJ whole genome shotgun (WGS) entry which is preliminary data.</text>
</comment>
<evidence type="ECO:0000313" key="2">
    <source>
        <dbReference type="Proteomes" id="UP001054252"/>
    </source>
</evidence>
<dbReference type="EMBL" id="BPVZ01000821">
    <property type="protein sequence ID" value="GKV52713.1"/>
    <property type="molecule type" value="Genomic_DNA"/>
</dbReference>
<sequence length="38" mass="4359">MEERSTTFYAASRFKTSSQKFLQTLRNLPAAADYLAFP</sequence>
<organism evidence="1 2">
    <name type="scientific">Rubroshorea leprosula</name>
    <dbReference type="NCBI Taxonomy" id="152421"/>
    <lineage>
        <taxon>Eukaryota</taxon>
        <taxon>Viridiplantae</taxon>
        <taxon>Streptophyta</taxon>
        <taxon>Embryophyta</taxon>
        <taxon>Tracheophyta</taxon>
        <taxon>Spermatophyta</taxon>
        <taxon>Magnoliopsida</taxon>
        <taxon>eudicotyledons</taxon>
        <taxon>Gunneridae</taxon>
        <taxon>Pentapetalae</taxon>
        <taxon>rosids</taxon>
        <taxon>malvids</taxon>
        <taxon>Malvales</taxon>
        <taxon>Dipterocarpaceae</taxon>
        <taxon>Rubroshorea</taxon>
    </lineage>
</organism>
<reference evidence="1 2" key="1">
    <citation type="journal article" date="2021" name="Commun. Biol.">
        <title>The genome of Shorea leprosula (Dipterocarpaceae) highlights the ecological relevance of drought in aseasonal tropical rainforests.</title>
        <authorList>
            <person name="Ng K.K.S."/>
            <person name="Kobayashi M.J."/>
            <person name="Fawcett J.A."/>
            <person name="Hatakeyama M."/>
            <person name="Paape T."/>
            <person name="Ng C.H."/>
            <person name="Ang C.C."/>
            <person name="Tnah L.H."/>
            <person name="Lee C.T."/>
            <person name="Nishiyama T."/>
            <person name="Sese J."/>
            <person name="O'Brien M.J."/>
            <person name="Copetti D."/>
            <person name="Mohd Noor M.I."/>
            <person name="Ong R.C."/>
            <person name="Putra M."/>
            <person name="Sireger I.Z."/>
            <person name="Indrioko S."/>
            <person name="Kosugi Y."/>
            <person name="Izuno A."/>
            <person name="Isagi Y."/>
            <person name="Lee S.L."/>
            <person name="Shimizu K.K."/>
        </authorList>
    </citation>
    <scope>NUCLEOTIDE SEQUENCE [LARGE SCALE GENOMIC DNA]</scope>
    <source>
        <strain evidence="1">214</strain>
    </source>
</reference>
<name>A0AAV5MTE6_9ROSI</name>
<keyword evidence="2" id="KW-1185">Reference proteome</keyword>